<dbReference type="Gene3D" id="1.10.357.10">
    <property type="entry name" value="Tetracycline Repressor, domain 2"/>
    <property type="match status" value="1"/>
</dbReference>
<dbReference type="Proteomes" id="UP000192656">
    <property type="component" value="Unassembled WGS sequence"/>
</dbReference>
<feature type="DNA-binding region" description="H-T-H motif" evidence="4">
    <location>
        <begin position="28"/>
        <end position="47"/>
    </location>
</feature>
<evidence type="ECO:0000313" key="6">
    <source>
        <dbReference type="EMBL" id="SMC64652.1"/>
    </source>
</evidence>
<dbReference type="GO" id="GO:0000976">
    <property type="term" value="F:transcription cis-regulatory region binding"/>
    <property type="evidence" value="ECO:0007669"/>
    <property type="project" value="TreeGrafter"/>
</dbReference>
<feature type="domain" description="HTH tetR-type" evidence="5">
    <location>
        <begin position="6"/>
        <end position="65"/>
    </location>
</feature>
<keyword evidence="7" id="KW-1185">Reference proteome</keyword>
<organism evidence="6 7">
    <name type="scientific">Fulvimarina manganoxydans</name>
    <dbReference type="NCBI Taxonomy" id="937218"/>
    <lineage>
        <taxon>Bacteria</taxon>
        <taxon>Pseudomonadati</taxon>
        <taxon>Pseudomonadota</taxon>
        <taxon>Alphaproteobacteria</taxon>
        <taxon>Hyphomicrobiales</taxon>
        <taxon>Aurantimonadaceae</taxon>
        <taxon>Fulvimarina</taxon>
    </lineage>
</organism>
<dbReference type="AlphaFoldDB" id="A0A1W2AVZ4"/>
<evidence type="ECO:0000256" key="3">
    <source>
        <dbReference type="ARBA" id="ARBA00023163"/>
    </source>
</evidence>
<evidence type="ECO:0000256" key="2">
    <source>
        <dbReference type="ARBA" id="ARBA00023125"/>
    </source>
</evidence>
<dbReference type="Pfam" id="PF21597">
    <property type="entry name" value="TetR_C_43"/>
    <property type="match status" value="1"/>
</dbReference>
<accession>A0A1W2AVZ4</accession>
<dbReference type="PRINTS" id="PR00455">
    <property type="entry name" value="HTHTETR"/>
</dbReference>
<proteinExistence type="predicted"/>
<dbReference type="InterPro" id="IPR036271">
    <property type="entry name" value="Tet_transcr_reg_TetR-rel_C_sf"/>
</dbReference>
<protein>
    <submittedName>
        <fullName evidence="6">Transcriptional regulator, TetR family</fullName>
    </submittedName>
</protein>
<dbReference type="InterPro" id="IPR050109">
    <property type="entry name" value="HTH-type_TetR-like_transc_reg"/>
</dbReference>
<dbReference type="PANTHER" id="PTHR30055">
    <property type="entry name" value="HTH-TYPE TRANSCRIPTIONAL REGULATOR RUTR"/>
    <property type="match status" value="1"/>
</dbReference>
<dbReference type="InterPro" id="IPR049445">
    <property type="entry name" value="TetR_SbtR-like_C"/>
</dbReference>
<dbReference type="EMBL" id="FWXR01000005">
    <property type="protein sequence ID" value="SMC64652.1"/>
    <property type="molecule type" value="Genomic_DNA"/>
</dbReference>
<evidence type="ECO:0000259" key="5">
    <source>
        <dbReference type="PROSITE" id="PS50977"/>
    </source>
</evidence>
<keyword evidence="2 4" id="KW-0238">DNA-binding</keyword>
<reference evidence="6 7" key="1">
    <citation type="submission" date="2017-04" db="EMBL/GenBank/DDBJ databases">
        <authorList>
            <person name="Afonso C.L."/>
            <person name="Miller P.J."/>
            <person name="Scott M.A."/>
            <person name="Spackman E."/>
            <person name="Goraichik I."/>
            <person name="Dimitrov K.M."/>
            <person name="Suarez D.L."/>
            <person name="Swayne D.E."/>
        </authorList>
    </citation>
    <scope>NUCLEOTIDE SEQUENCE [LARGE SCALE GENOMIC DNA]</scope>
    <source>
        <strain evidence="6 7">CGMCC 1.10972</strain>
    </source>
</reference>
<dbReference type="InterPro" id="IPR001647">
    <property type="entry name" value="HTH_TetR"/>
</dbReference>
<dbReference type="STRING" id="937218.SAMN06297251_105112"/>
<name>A0A1W2AVZ4_9HYPH</name>
<evidence type="ECO:0000313" key="7">
    <source>
        <dbReference type="Proteomes" id="UP000192656"/>
    </source>
</evidence>
<evidence type="ECO:0000256" key="1">
    <source>
        <dbReference type="ARBA" id="ARBA00023015"/>
    </source>
</evidence>
<gene>
    <name evidence="6" type="ORF">SAMN06297251_105112</name>
</gene>
<evidence type="ECO:0000256" key="4">
    <source>
        <dbReference type="PROSITE-ProRule" id="PRU00335"/>
    </source>
</evidence>
<dbReference type="PROSITE" id="PS50977">
    <property type="entry name" value="HTH_TETR_2"/>
    <property type="match status" value="1"/>
</dbReference>
<dbReference type="Pfam" id="PF00440">
    <property type="entry name" value="TetR_N"/>
    <property type="match status" value="1"/>
</dbReference>
<dbReference type="PANTHER" id="PTHR30055:SF234">
    <property type="entry name" value="HTH-TYPE TRANSCRIPTIONAL REGULATOR BETI"/>
    <property type="match status" value="1"/>
</dbReference>
<keyword evidence="1" id="KW-0805">Transcription regulation</keyword>
<dbReference type="GO" id="GO:0003700">
    <property type="term" value="F:DNA-binding transcription factor activity"/>
    <property type="evidence" value="ECO:0007669"/>
    <property type="project" value="TreeGrafter"/>
</dbReference>
<keyword evidence="3" id="KW-0804">Transcription</keyword>
<dbReference type="InterPro" id="IPR009057">
    <property type="entry name" value="Homeodomain-like_sf"/>
</dbReference>
<dbReference type="SUPFAM" id="SSF48498">
    <property type="entry name" value="Tetracyclin repressor-like, C-terminal domain"/>
    <property type="match status" value="1"/>
</dbReference>
<sequence length="191" mass="20552">MRADSIRNRERLIEAAADVFRTGGGEASLEAVARKAGVGIGTLYRHFPKRDALFEAVYRREVAELADLADHLAESHEPVEAVRLWLHANVGLVATKKGMLAALAIAADGRTELYAESFERLTRAVGGLITAAVESGAMRPDISAEEVLWALIGMCHMRNQPGWQSGVLKLVDVFVDGLRMCGGAEPSGAKV</sequence>
<dbReference type="SUPFAM" id="SSF46689">
    <property type="entry name" value="Homeodomain-like"/>
    <property type="match status" value="1"/>
</dbReference>